<dbReference type="EMBL" id="FONV01000006">
    <property type="protein sequence ID" value="SFF10328.1"/>
    <property type="molecule type" value="Genomic_DNA"/>
</dbReference>
<evidence type="ECO:0000259" key="2">
    <source>
        <dbReference type="Pfam" id="PF02517"/>
    </source>
</evidence>
<dbReference type="OrthoDB" id="193898at2"/>
<organism evidence="3 4">
    <name type="scientific">Actinoplanes philippinensis</name>
    <dbReference type="NCBI Taxonomy" id="35752"/>
    <lineage>
        <taxon>Bacteria</taxon>
        <taxon>Bacillati</taxon>
        <taxon>Actinomycetota</taxon>
        <taxon>Actinomycetes</taxon>
        <taxon>Micromonosporales</taxon>
        <taxon>Micromonosporaceae</taxon>
        <taxon>Actinoplanes</taxon>
    </lineage>
</organism>
<evidence type="ECO:0000313" key="3">
    <source>
        <dbReference type="EMBL" id="SFF10328.1"/>
    </source>
</evidence>
<evidence type="ECO:0000313" key="4">
    <source>
        <dbReference type="Proteomes" id="UP000199645"/>
    </source>
</evidence>
<proteinExistence type="predicted"/>
<evidence type="ECO:0000256" key="1">
    <source>
        <dbReference type="SAM" id="Phobius"/>
    </source>
</evidence>
<reference evidence="3 4" key="1">
    <citation type="submission" date="2016-10" db="EMBL/GenBank/DDBJ databases">
        <authorList>
            <person name="de Groot N.N."/>
        </authorList>
    </citation>
    <scope>NUCLEOTIDE SEQUENCE [LARGE SCALE GENOMIC DNA]</scope>
    <source>
        <strain evidence="3 4">DSM 43019</strain>
    </source>
</reference>
<keyword evidence="1" id="KW-0472">Membrane</keyword>
<dbReference type="Pfam" id="PF02517">
    <property type="entry name" value="Rce1-like"/>
    <property type="match status" value="1"/>
</dbReference>
<sequence>MRFVLQLVAVLAVSALAGQAITLVDGNAWLSLAVGVVAAVIATLVYHGVVRATEKRQVTEASGRTAASGLIRGVLLGVAIFAVVIGDIAFNGGYRVTGVSDSPIDAVGLIGFMAGAATTEELLYRGVLFRHLEKLTGTWPAFAVSALVFGGVHMLNPDATWWGALCVAIAGGGMLTAAYIASRTLWLPIGLHFGWNYAQSAIFSSTVSGNGLRRGILESESTGNTLVSGGQFGPEASVFTLIAGVLVTAVFLWLARRRGHLVPMRRSARTVEFVSSRPSRIAG</sequence>
<dbReference type="InterPro" id="IPR003675">
    <property type="entry name" value="Rce1/LyrA-like_dom"/>
</dbReference>
<feature type="transmembrane region" description="Helical" evidence="1">
    <location>
        <begin position="161"/>
        <end position="181"/>
    </location>
</feature>
<keyword evidence="4" id="KW-1185">Reference proteome</keyword>
<protein>
    <recommendedName>
        <fullName evidence="2">CAAX prenyl protease 2/Lysostaphin resistance protein A-like domain-containing protein</fullName>
    </recommendedName>
</protein>
<feature type="transmembrane region" description="Helical" evidence="1">
    <location>
        <begin position="236"/>
        <end position="255"/>
    </location>
</feature>
<gene>
    <name evidence="3" type="ORF">SAMN05421541_10653</name>
</gene>
<dbReference type="PANTHER" id="PTHR39430:SF1">
    <property type="entry name" value="PROTEASE"/>
    <property type="match status" value="1"/>
</dbReference>
<dbReference type="RefSeq" id="WP_093614890.1">
    <property type="nucleotide sequence ID" value="NZ_BOMT01000023.1"/>
</dbReference>
<keyword evidence="1" id="KW-1133">Transmembrane helix</keyword>
<feature type="transmembrane region" description="Helical" evidence="1">
    <location>
        <begin position="70"/>
        <end position="94"/>
    </location>
</feature>
<keyword evidence="1" id="KW-0812">Transmembrane</keyword>
<name>A0A1I2FZS7_9ACTN</name>
<dbReference type="Proteomes" id="UP000199645">
    <property type="component" value="Unassembled WGS sequence"/>
</dbReference>
<accession>A0A1I2FZS7</accession>
<feature type="transmembrane region" description="Helical" evidence="1">
    <location>
        <begin position="27"/>
        <end position="49"/>
    </location>
</feature>
<dbReference type="AlphaFoldDB" id="A0A1I2FZS7"/>
<feature type="domain" description="CAAX prenyl protease 2/Lysostaphin resistance protein A-like" evidence="2">
    <location>
        <begin position="107"/>
        <end position="197"/>
    </location>
</feature>
<dbReference type="GO" id="GO:0004175">
    <property type="term" value="F:endopeptidase activity"/>
    <property type="evidence" value="ECO:0007669"/>
    <property type="project" value="UniProtKB-ARBA"/>
</dbReference>
<dbReference type="GO" id="GO:0080120">
    <property type="term" value="P:CAAX-box protein maturation"/>
    <property type="evidence" value="ECO:0007669"/>
    <property type="project" value="UniProtKB-ARBA"/>
</dbReference>
<dbReference type="STRING" id="35752.SAMN05421541_10653"/>
<feature type="transmembrane region" description="Helical" evidence="1">
    <location>
        <begin position="136"/>
        <end position="155"/>
    </location>
</feature>
<dbReference type="PANTHER" id="PTHR39430">
    <property type="entry name" value="MEMBRANE-ASSOCIATED PROTEASE-RELATED"/>
    <property type="match status" value="1"/>
</dbReference>